<dbReference type="EMBL" id="AP019779">
    <property type="protein sequence ID" value="BBL62766.1"/>
    <property type="molecule type" value="Genomic_DNA"/>
</dbReference>
<organism evidence="1 2">
    <name type="scientific">Methanobrevibacter arboriphilus</name>
    <dbReference type="NCBI Taxonomy" id="39441"/>
    <lineage>
        <taxon>Archaea</taxon>
        <taxon>Methanobacteriati</taxon>
        <taxon>Methanobacteriota</taxon>
        <taxon>Methanomada group</taxon>
        <taxon>Methanobacteria</taxon>
        <taxon>Methanobacteriales</taxon>
        <taxon>Methanobacteriaceae</taxon>
        <taxon>Methanobrevibacter</taxon>
    </lineage>
</organism>
<evidence type="ECO:0000313" key="2">
    <source>
        <dbReference type="Proteomes" id="UP000825015"/>
    </source>
</evidence>
<accession>A0ACA8R5F3</accession>
<name>A0ACA8R5F3_METAZ</name>
<gene>
    <name evidence="1" type="ORF">MarbSA_18060</name>
</gene>
<sequence>MYEKLLLNLAILAGKISFIVLKVTGRQGTAMPGKVAIKIFPGILKELTKRCNKTVVITGTNGKTTTNNLTNHIIGGKYDNLVSNLKGANMIQGVVTSFIVNNKNFYDWGIFEVDEGSIPDVIHFFSPDYVILTNFFRDQLDRYGEVENTIHLVYDTLKDVDSTLILNADDPSTTQFNKLPNEKIYYGFNKNQFSKIDHSVAESIFCKNCGNRLSYNFISYGNVGDYYCDSCGVERPKINYAAESIDIKDNSYEFLLKINNSESINESINESVNESVNEGIIGSISENIAEDKFVFKYMGIYNIYNCLAAISLCLTENFDISFVQNQVENFDYKLGRMETISFPNKDVVLVLSKNPVGLSEVFNSFSHDEEPKSIMFLINDTPADGKDISWIWDADFEQINNIKNINYFYCSGTRANEAALRLKYSNFNTDKIKKHVSKEVSDIKTPIKEVLDENIKSYIIGTFTAVPEVRKFLLKEKSKYNSVNNIKSD</sequence>
<proteinExistence type="predicted"/>
<protein>
    <submittedName>
        <fullName evidence="1">UDP-N-acetylmuramyl peptide synthase</fullName>
    </submittedName>
</protein>
<dbReference type="Proteomes" id="UP000825015">
    <property type="component" value="Chromosome"/>
</dbReference>
<keyword evidence="2" id="KW-1185">Reference proteome</keyword>
<reference evidence="1" key="1">
    <citation type="submission" date="2019-06" db="EMBL/GenBank/DDBJ databases">
        <title>Complete genome sequence of Methanobrevibacter arboriphilus strain SA.</title>
        <authorList>
            <person name="Asakawa S."/>
        </authorList>
    </citation>
    <scope>NUCLEOTIDE SEQUENCE</scope>
    <source>
        <strain evidence="1">SA</strain>
    </source>
</reference>
<evidence type="ECO:0000313" key="1">
    <source>
        <dbReference type="EMBL" id="BBL62766.1"/>
    </source>
</evidence>